<name>A0A915I6W7_ROMCU</name>
<proteinExistence type="predicted"/>
<dbReference type="AlphaFoldDB" id="A0A915I6W7"/>
<dbReference type="WBParaSite" id="nRc.2.0.1.t09099-RA">
    <property type="protein sequence ID" value="nRc.2.0.1.t09099-RA"/>
    <property type="gene ID" value="nRc.2.0.1.g09099"/>
</dbReference>
<protein>
    <submittedName>
        <fullName evidence="2">Uncharacterized protein</fullName>
    </submittedName>
</protein>
<evidence type="ECO:0000313" key="2">
    <source>
        <dbReference type="WBParaSite" id="nRc.2.0.1.t09099-RA"/>
    </source>
</evidence>
<keyword evidence="1" id="KW-1185">Reference proteome</keyword>
<accession>A0A915I6W7</accession>
<reference evidence="2" key="1">
    <citation type="submission" date="2022-11" db="UniProtKB">
        <authorList>
            <consortium name="WormBaseParasite"/>
        </authorList>
    </citation>
    <scope>IDENTIFICATION</scope>
</reference>
<organism evidence="1 2">
    <name type="scientific">Romanomermis culicivorax</name>
    <name type="common">Nematode worm</name>
    <dbReference type="NCBI Taxonomy" id="13658"/>
    <lineage>
        <taxon>Eukaryota</taxon>
        <taxon>Metazoa</taxon>
        <taxon>Ecdysozoa</taxon>
        <taxon>Nematoda</taxon>
        <taxon>Enoplea</taxon>
        <taxon>Dorylaimia</taxon>
        <taxon>Mermithida</taxon>
        <taxon>Mermithoidea</taxon>
        <taxon>Mermithidae</taxon>
        <taxon>Romanomermis</taxon>
    </lineage>
</organism>
<sequence length="145" mass="15720">MEKPSFWSQVKNFFDEVGHSFKSLYHIAQKADFDVIAKDAIEGKVGGQGRTFGYICHNSFGLRLKNNTSSKAAFFDLGDGNDVISGFTDKPNSFHLGSGRKNINGSDKNDIFILKDVNITGILDGLAGRDIVDISGIDSNASLAL</sequence>
<dbReference type="Proteomes" id="UP000887565">
    <property type="component" value="Unplaced"/>
</dbReference>
<evidence type="ECO:0000313" key="1">
    <source>
        <dbReference type="Proteomes" id="UP000887565"/>
    </source>
</evidence>